<organism evidence="1 2">
    <name type="scientific">Trichothecium roseum</name>
    <dbReference type="NCBI Taxonomy" id="47278"/>
    <lineage>
        <taxon>Eukaryota</taxon>
        <taxon>Fungi</taxon>
        <taxon>Dikarya</taxon>
        <taxon>Ascomycota</taxon>
        <taxon>Pezizomycotina</taxon>
        <taxon>Sordariomycetes</taxon>
        <taxon>Hypocreomycetidae</taxon>
        <taxon>Hypocreales</taxon>
        <taxon>Hypocreales incertae sedis</taxon>
        <taxon>Trichothecium</taxon>
    </lineage>
</organism>
<accession>A0ACC0USR7</accession>
<protein>
    <submittedName>
        <fullName evidence="1">Uncharacterized protein</fullName>
    </submittedName>
</protein>
<sequence length="341" mass="36682">MRAVLIDHFIHRLHELQVSNVPTPNLSDNELSIKVIGAGVNFVDTLYARGKHQNNRSLVRPPFTLGLEFSGVVVCAPPRSHLEPGDRVFGDAPGSYAEYITLSEAAASGLRRVPPSWSLTDAAGLGATLPVSYGALKRAGLQPGETVLIHSAAGGLGIMAVQIAAALGCRVIGTAGSDEKCAYATSYGASVCFNYSKDEWWEKILGYTDGVGAHVVFDPVGLVDLSLKCIAHMGRLLTVGFAGREGDMENVAVNRLLLKQVSLIGYRYGETLRRHPEEKEQLWGEIEPLIAKGAIRPTVFKCYQGLESVVEALTNLLDRKVMGKAVIQVSDDDGNDTKAKL</sequence>
<dbReference type="EMBL" id="CM047948">
    <property type="protein sequence ID" value="KAI9896282.1"/>
    <property type="molecule type" value="Genomic_DNA"/>
</dbReference>
<reference evidence="1" key="1">
    <citation type="submission" date="2022-10" db="EMBL/GenBank/DDBJ databases">
        <title>Complete Genome of Trichothecium roseum strain YXFP-22015, a Plant Pathogen Isolated from Citrus.</title>
        <authorList>
            <person name="Wang Y."/>
            <person name="Zhu L."/>
        </authorList>
    </citation>
    <scope>NUCLEOTIDE SEQUENCE</scope>
    <source>
        <strain evidence="1">YXFP-22015</strain>
    </source>
</reference>
<name>A0ACC0USR7_9HYPO</name>
<evidence type="ECO:0000313" key="2">
    <source>
        <dbReference type="Proteomes" id="UP001163324"/>
    </source>
</evidence>
<keyword evidence="2" id="KW-1185">Reference proteome</keyword>
<dbReference type="Proteomes" id="UP001163324">
    <property type="component" value="Chromosome 9"/>
</dbReference>
<proteinExistence type="predicted"/>
<gene>
    <name evidence="1" type="ORF">N3K66_008454</name>
</gene>
<evidence type="ECO:0000313" key="1">
    <source>
        <dbReference type="EMBL" id="KAI9896282.1"/>
    </source>
</evidence>
<comment type="caution">
    <text evidence="1">The sequence shown here is derived from an EMBL/GenBank/DDBJ whole genome shotgun (WGS) entry which is preliminary data.</text>
</comment>